<dbReference type="OrthoDB" id="9808276at2"/>
<protein>
    <submittedName>
        <fullName evidence="3">NAD dependent epimerase/dehydratase family protein</fullName>
    </submittedName>
</protein>
<keyword evidence="4" id="KW-1185">Reference proteome</keyword>
<proteinExistence type="predicted"/>
<gene>
    <name evidence="3" type="ORF">A1019T_02143</name>
</gene>
<feature type="region of interest" description="Disordered" evidence="1">
    <location>
        <begin position="253"/>
        <end position="272"/>
    </location>
</feature>
<dbReference type="RefSeq" id="WP_077449517.1">
    <property type="nucleotide sequence ID" value="NZ_FUGD01000128.1"/>
</dbReference>
<reference evidence="4" key="1">
    <citation type="submission" date="2017-02" db="EMBL/GenBank/DDBJ databases">
        <authorList>
            <person name="Mornico D."/>
        </authorList>
    </citation>
    <scope>NUCLEOTIDE SEQUENCE [LARGE SCALE GENOMIC DNA]</scope>
</reference>
<evidence type="ECO:0000313" key="4">
    <source>
        <dbReference type="Proteomes" id="UP000188169"/>
    </source>
</evidence>
<dbReference type="InterPro" id="IPR051783">
    <property type="entry name" value="NAD(P)-dependent_oxidoreduct"/>
</dbReference>
<dbReference type="PANTHER" id="PTHR48079">
    <property type="entry name" value="PROTEIN YEEZ"/>
    <property type="match status" value="1"/>
</dbReference>
<dbReference type="GO" id="GO:0004029">
    <property type="term" value="F:aldehyde dehydrogenase (NAD+) activity"/>
    <property type="evidence" value="ECO:0007669"/>
    <property type="project" value="TreeGrafter"/>
</dbReference>
<feature type="compositionally biased region" description="Polar residues" evidence="1">
    <location>
        <begin position="253"/>
        <end position="266"/>
    </location>
</feature>
<dbReference type="GO" id="GO:0005737">
    <property type="term" value="C:cytoplasm"/>
    <property type="evidence" value="ECO:0007669"/>
    <property type="project" value="TreeGrafter"/>
</dbReference>
<accession>A0A1R4EI69</accession>
<dbReference type="AlphaFoldDB" id="A0A1R4EI69"/>
<dbReference type="STRING" id="1945520.A1019T_02143"/>
<evidence type="ECO:0000259" key="2">
    <source>
        <dbReference type="Pfam" id="PF01370"/>
    </source>
</evidence>
<evidence type="ECO:0000313" key="3">
    <source>
        <dbReference type="EMBL" id="SJM38153.1"/>
    </source>
</evidence>
<feature type="domain" description="NAD-dependent epimerase/dehydratase" evidence="2">
    <location>
        <begin position="21"/>
        <end position="177"/>
    </location>
</feature>
<dbReference type="InterPro" id="IPR036291">
    <property type="entry name" value="NAD(P)-bd_dom_sf"/>
</dbReference>
<sequence length="295" mass="33387">MSHFSTVSSDNLKEPNLLIIGQGDIGLAVTNRLAEQQVKVTGLARGEKHAYDLHQRAHYIQADALKLTADQIKDFTHIAIIVTPDTYEADNYKNTYLGIAQHIAELQSQLPQLTRVVFISSTGVYGQDNGEWIDETVEPQLPKREASQYILRAEQVLQQAYGNRAIIIRPSGIYGKQRLMRVRKAKEAEKQPMPRYAWTNRIMDIDLVTIITRILTLSKSEELKPIYLATDYAPVTSFELTTWLATQLNSTAPSIKPGSTTETQPTGKRLHSNIPRDWLQFPDWQSGYSHILQSK</sequence>
<dbReference type="CDD" id="cd05266">
    <property type="entry name" value="SDR_a4"/>
    <property type="match status" value="1"/>
</dbReference>
<evidence type="ECO:0000256" key="1">
    <source>
        <dbReference type="SAM" id="MobiDB-lite"/>
    </source>
</evidence>
<dbReference type="InterPro" id="IPR001509">
    <property type="entry name" value="Epimerase_deHydtase"/>
</dbReference>
<name>A0A1R4EI69_9GAMM</name>
<dbReference type="Gene3D" id="3.40.50.720">
    <property type="entry name" value="NAD(P)-binding Rossmann-like Domain"/>
    <property type="match status" value="1"/>
</dbReference>
<dbReference type="Pfam" id="PF01370">
    <property type="entry name" value="Epimerase"/>
    <property type="match status" value="1"/>
</dbReference>
<dbReference type="SUPFAM" id="SSF51735">
    <property type="entry name" value="NAD(P)-binding Rossmann-fold domains"/>
    <property type="match status" value="1"/>
</dbReference>
<dbReference type="Proteomes" id="UP000188169">
    <property type="component" value="Unassembled WGS sequence"/>
</dbReference>
<dbReference type="PANTHER" id="PTHR48079:SF6">
    <property type="entry name" value="NAD(P)-BINDING DOMAIN-CONTAINING PROTEIN-RELATED"/>
    <property type="match status" value="1"/>
</dbReference>
<dbReference type="EMBL" id="FUGD01000128">
    <property type="protein sequence ID" value="SJM38153.1"/>
    <property type="molecule type" value="Genomic_DNA"/>
</dbReference>
<organism evidence="3 4">
    <name type="scientific">Psychrobacter pasteurii</name>
    <dbReference type="NCBI Taxonomy" id="1945520"/>
    <lineage>
        <taxon>Bacteria</taxon>
        <taxon>Pseudomonadati</taxon>
        <taxon>Pseudomonadota</taxon>
        <taxon>Gammaproteobacteria</taxon>
        <taxon>Moraxellales</taxon>
        <taxon>Moraxellaceae</taxon>
        <taxon>Psychrobacter</taxon>
    </lineage>
</organism>